<name>A0ACB7SIB9_HYAAI</name>
<dbReference type="EMBL" id="CM023484">
    <property type="protein sequence ID" value="KAH6932409.1"/>
    <property type="molecule type" value="Genomic_DNA"/>
</dbReference>
<keyword evidence="2" id="KW-1185">Reference proteome</keyword>
<accession>A0ACB7SIB9</accession>
<proteinExistence type="predicted"/>
<organism evidence="1 2">
    <name type="scientific">Hyalomma asiaticum</name>
    <name type="common">Tick</name>
    <dbReference type="NCBI Taxonomy" id="266040"/>
    <lineage>
        <taxon>Eukaryota</taxon>
        <taxon>Metazoa</taxon>
        <taxon>Ecdysozoa</taxon>
        <taxon>Arthropoda</taxon>
        <taxon>Chelicerata</taxon>
        <taxon>Arachnida</taxon>
        <taxon>Acari</taxon>
        <taxon>Parasitiformes</taxon>
        <taxon>Ixodida</taxon>
        <taxon>Ixodoidea</taxon>
        <taxon>Ixodidae</taxon>
        <taxon>Hyalomminae</taxon>
        <taxon>Hyalomma</taxon>
    </lineage>
</organism>
<evidence type="ECO:0000313" key="2">
    <source>
        <dbReference type="Proteomes" id="UP000821845"/>
    </source>
</evidence>
<dbReference type="Proteomes" id="UP000821845">
    <property type="component" value="Chromosome 4"/>
</dbReference>
<protein>
    <submittedName>
        <fullName evidence="1">Uncharacterized protein</fullName>
    </submittedName>
</protein>
<sequence>MPDDGAPCKMKRRWSGPRHTTTGLSHATNGQPFQHHHPPATPKLPRAEGQLSELPASGRTASSSQVGRQTKLSRPPRARIKRCTLWLHGLFRTTRRSLSPIFSRRPGRGRSGRTRRRERTTSSHLFTGARSSTGHASQTTLLFPQGPRPSFCECVLLHKSHKKSAIHRRTGAQGDGAPMSDPRGNRGHCPAPGDGSRVREVAPHSGCGYSGSDLGNTINAAERPPRVARIIVTQHPNRASDSGRRATIIIAE</sequence>
<gene>
    <name evidence="1" type="ORF">HPB50_005352</name>
</gene>
<comment type="caution">
    <text evidence="1">The sequence shown here is derived from an EMBL/GenBank/DDBJ whole genome shotgun (WGS) entry which is preliminary data.</text>
</comment>
<evidence type="ECO:0000313" key="1">
    <source>
        <dbReference type="EMBL" id="KAH6932409.1"/>
    </source>
</evidence>
<reference evidence="1" key="1">
    <citation type="submission" date="2020-05" db="EMBL/GenBank/DDBJ databases">
        <title>Large-scale comparative analyses of tick genomes elucidate their genetic diversity and vector capacities.</title>
        <authorList>
            <person name="Jia N."/>
            <person name="Wang J."/>
            <person name="Shi W."/>
            <person name="Du L."/>
            <person name="Sun Y."/>
            <person name="Zhan W."/>
            <person name="Jiang J."/>
            <person name="Wang Q."/>
            <person name="Zhang B."/>
            <person name="Ji P."/>
            <person name="Sakyi L.B."/>
            <person name="Cui X."/>
            <person name="Yuan T."/>
            <person name="Jiang B."/>
            <person name="Yang W."/>
            <person name="Lam T.T.-Y."/>
            <person name="Chang Q."/>
            <person name="Ding S."/>
            <person name="Wang X."/>
            <person name="Zhu J."/>
            <person name="Ruan X."/>
            <person name="Zhao L."/>
            <person name="Wei J."/>
            <person name="Que T."/>
            <person name="Du C."/>
            <person name="Cheng J."/>
            <person name="Dai P."/>
            <person name="Han X."/>
            <person name="Huang E."/>
            <person name="Gao Y."/>
            <person name="Liu J."/>
            <person name="Shao H."/>
            <person name="Ye R."/>
            <person name="Li L."/>
            <person name="Wei W."/>
            <person name="Wang X."/>
            <person name="Wang C."/>
            <person name="Yang T."/>
            <person name="Huo Q."/>
            <person name="Li W."/>
            <person name="Guo W."/>
            <person name="Chen H."/>
            <person name="Zhou L."/>
            <person name="Ni X."/>
            <person name="Tian J."/>
            <person name="Zhou Y."/>
            <person name="Sheng Y."/>
            <person name="Liu T."/>
            <person name="Pan Y."/>
            <person name="Xia L."/>
            <person name="Li J."/>
            <person name="Zhao F."/>
            <person name="Cao W."/>
        </authorList>
    </citation>
    <scope>NUCLEOTIDE SEQUENCE</scope>
    <source>
        <strain evidence="1">Hyas-2018</strain>
    </source>
</reference>